<dbReference type="AlphaFoldDB" id="A0AAW8NKL5"/>
<keyword evidence="5" id="KW-1185">Reference proteome</keyword>
<evidence type="ECO:0000313" key="5">
    <source>
        <dbReference type="Proteomes" id="UP001271263"/>
    </source>
</evidence>
<organism evidence="2 4">
    <name type="scientific">Shewanella fidelis</name>
    <dbReference type="NCBI Taxonomy" id="173509"/>
    <lineage>
        <taxon>Bacteria</taxon>
        <taxon>Pseudomonadati</taxon>
        <taxon>Pseudomonadota</taxon>
        <taxon>Gammaproteobacteria</taxon>
        <taxon>Alteromonadales</taxon>
        <taxon>Shewanellaceae</taxon>
        <taxon>Shewanella</taxon>
    </lineage>
</organism>
<dbReference type="Proteomes" id="UP001259340">
    <property type="component" value="Unassembled WGS sequence"/>
</dbReference>
<evidence type="ECO:0000313" key="2">
    <source>
        <dbReference type="EMBL" id="MDR8522870.1"/>
    </source>
</evidence>
<evidence type="ECO:0000313" key="3">
    <source>
        <dbReference type="EMBL" id="MDW4824011.1"/>
    </source>
</evidence>
<dbReference type="NCBIfam" id="TIGR03696">
    <property type="entry name" value="Rhs_assc_core"/>
    <property type="match status" value="1"/>
</dbReference>
<feature type="compositionally biased region" description="Low complexity" evidence="1">
    <location>
        <begin position="121"/>
        <end position="130"/>
    </location>
</feature>
<feature type="region of interest" description="Disordered" evidence="1">
    <location>
        <begin position="120"/>
        <end position="162"/>
    </location>
</feature>
<dbReference type="Proteomes" id="UP001271263">
    <property type="component" value="Unassembled WGS sequence"/>
</dbReference>
<sequence>MLQHRGYDVFGRPRNIAAGNGLLTNWQGVTKGYTNHEHLNEQQLIHMNGRVYDYNVGRFLSVDPFLQFPENSQSANPYSYILNNPMSGTDPTGYLKVCDTFIICSEEQINDEDFNKRITVSKSGESSSNGEKNDSKKGSASKGEKESSSIGKQDNGTNQKQDLSVTQNEWDALEKEDLASLYKSRAMKGDNVGNVGLGVWGSFEDNKEVHGFLGAVYWKGIIGTLTKLNSYAALSDDASYLPFTESADAKIMMAHLHNRPMAIRIAQEHLNAVQQDFKSDSTGVRGLLSERQITRYHHDVLREFGANVGRYGGTLFQGEAPKPMANAIKQFSKVFYCQPACDSN</sequence>
<gene>
    <name evidence="2" type="ORF">OS133_04130</name>
    <name evidence="3" type="ORF">OS134_08090</name>
</gene>
<dbReference type="EMBL" id="JAPMLE010000001">
    <property type="protein sequence ID" value="MDR8522870.1"/>
    <property type="molecule type" value="Genomic_DNA"/>
</dbReference>
<protein>
    <recommendedName>
        <fullName evidence="6">RHS repeat-associated core domain-containing protein</fullName>
    </recommendedName>
</protein>
<name>A0AAW8NKL5_9GAMM</name>
<comment type="caution">
    <text evidence="2">The sequence shown here is derived from an EMBL/GenBank/DDBJ whole genome shotgun (WGS) entry which is preliminary data.</text>
</comment>
<reference evidence="3 5" key="1">
    <citation type="journal article" date="2022" name="bioRxiv">
        <title>Prophages regulate Shewanella fidelis 3313 motility and biofilm formation: implications for gut colonization dynamics in Ciona robusta.</title>
        <authorList>
            <person name="Natarajan O."/>
            <person name="Gibboney S.L."/>
            <person name="Young M.N."/>
            <person name="Lim S.J."/>
            <person name="Pluta N."/>
            <person name="Atkinson C.G."/>
            <person name="Leigh B.A."/>
            <person name="Liberti A."/>
            <person name="Kees E.D."/>
            <person name="Breitbart M."/>
            <person name="Gralnick J.A."/>
            <person name="Dishaw L.J."/>
        </authorList>
    </citation>
    <scope>NUCLEOTIDE SEQUENCE [LARGE SCALE GENOMIC DNA]</scope>
    <source>
        <strain evidence="3 5">JG4066</strain>
    </source>
</reference>
<evidence type="ECO:0008006" key="6">
    <source>
        <dbReference type="Google" id="ProtNLM"/>
    </source>
</evidence>
<evidence type="ECO:0000256" key="1">
    <source>
        <dbReference type="SAM" id="MobiDB-lite"/>
    </source>
</evidence>
<dbReference type="RefSeq" id="WP_310654077.1">
    <property type="nucleotide sequence ID" value="NZ_JAPMLA010000003.1"/>
</dbReference>
<dbReference type="Gene3D" id="2.180.10.10">
    <property type="entry name" value="RHS repeat-associated core"/>
    <property type="match status" value="1"/>
</dbReference>
<dbReference type="InterPro" id="IPR022385">
    <property type="entry name" value="Rhs_assc_core"/>
</dbReference>
<proteinExistence type="predicted"/>
<feature type="compositionally biased region" description="Basic and acidic residues" evidence="1">
    <location>
        <begin position="131"/>
        <end position="147"/>
    </location>
</feature>
<evidence type="ECO:0000313" key="4">
    <source>
        <dbReference type="Proteomes" id="UP001259340"/>
    </source>
</evidence>
<reference evidence="2" key="2">
    <citation type="submission" date="2022-11" db="EMBL/GenBank/DDBJ databases">
        <title>Prophages regulate Shewanella fidelis motility and biofilm formation: implications for gut colonization dynamics in Ciona robusta.</title>
        <authorList>
            <person name="Natarajan O."/>
            <person name="Gibboney S.L."/>
            <person name="Young M.N."/>
            <person name="Lim S.J."/>
            <person name="Pluta N."/>
            <person name="Atkinson C.G.F."/>
            <person name="Leigh B.A."/>
            <person name="Liberti A."/>
            <person name="Kees E."/>
            <person name="Breitbart M."/>
            <person name="Gralnick J."/>
            <person name="Dishaw L.J."/>
        </authorList>
    </citation>
    <scope>NUCLEOTIDE SEQUENCE</scope>
    <source>
        <strain evidence="2">3313</strain>
    </source>
</reference>
<dbReference type="EMBL" id="JAPMLD010000003">
    <property type="protein sequence ID" value="MDW4824011.1"/>
    <property type="molecule type" value="Genomic_DNA"/>
</dbReference>
<accession>A0AAW8NKL5</accession>